<protein>
    <submittedName>
        <fullName evidence="5">Hydroxypyruvate isomerase</fullName>
    </submittedName>
</protein>
<evidence type="ECO:0000313" key="6">
    <source>
        <dbReference type="Proteomes" id="UP000010798"/>
    </source>
</evidence>
<dbReference type="InterPro" id="IPR013022">
    <property type="entry name" value="Xyl_isomerase-like_TIM-brl"/>
</dbReference>
<keyword evidence="6" id="KW-1185">Reference proteome</keyword>
<dbReference type="InterPro" id="IPR026040">
    <property type="entry name" value="HyI-like"/>
</dbReference>
<dbReference type="HOGENOM" id="CLU_050006_1_2_0"/>
<dbReference type="eggNOG" id="COG3622">
    <property type="taxonomic scope" value="Bacteria"/>
</dbReference>
<dbReference type="Gene3D" id="3.20.20.150">
    <property type="entry name" value="Divalent-metal-dependent TIM barrel enzymes"/>
    <property type="match status" value="1"/>
</dbReference>
<accession>L0D5Z4</accession>
<dbReference type="RefSeq" id="WP_015244014.1">
    <property type="nucleotide sequence ID" value="NC_019892.1"/>
</dbReference>
<evidence type="ECO:0000256" key="1">
    <source>
        <dbReference type="ARBA" id="ARBA00023235"/>
    </source>
</evidence>
<proteinExistence type="inferred from homology"/>
<sequence>MPVTRRSLLKAAALAPWLAQIARGADSEQTDEALPPPRYQLAMNLEIMFPAKMSYEDRIVSAAHCGAKHYGFWNYGGKNLDRMLEAQQAHGMTCVSITGAPRTGWGAGLTKTGEEQAFLDDFADACRVANRFGAENLITFVGKIQPDIPPETQHAQIIAGLKKAGDIAKEHRVYLTLEPLSRVESPQMTMVTSADAFRYATEAGHPHVKVDFDIYHRQLGEGNVLNTMADGLKRGLIQFIEVGDVPGRKEPGSGESNYVNIFRLLRRVGYAGAIGMEHGTTKTPQHAWDTVRAMAGLT</sequence>
<comment type="similarity">
    <text evidence="2">Belongs to the hyi family.</text>
</comment>
<name>L0D5Z4_SINAD</name>
<dbReference type="InterPro" id="IPR036237">
    <property type="entry name" value="Xyl_isomerase-like_sf"/>
</dbReference>
<evidence type="ECO:0000256" key="2">
    <source>
        <dbReference type="PIRNR" id="PIRNR006241"/>
    </source>
</evidence>
<dbReference type="STRING" id="886293.Sinac_0390"/>
<dbReference type="GO" id="GO:0016853">
    <property type="term" value="F:isomerase activity"/>
    <property type="evidence" value="ECO:0007669"/>
    <property type="project" value="UniProtKB-KW"/>
</dbReference>
<dbReference type="InterPro" id="IPR050417">
    <property type="entry name" value="Sugar_Epim/Isomerase"/>
</dbReference>
<dbReference type="EMBL" id="CP003364">
    <property type="protein sequence ID" value="AGA24829.1"/>
    <property type="molecule type" value="Genomic_DNA"/>
</dbReference>
<dbReference type="AlphaFoldDB" id="L0D5Z4"/>
<keyword evidence="1 2" id="KW-0413">Isomerase</keyword>
<evidence type="ECO:0000256" key="3">
    <source>
        <dbReference type="PIRSR" id="PIRSR006241-50"/>
    </source>
</evidence>
<evidence type="ECO:0000313" key="5">
    <source>
        <dbReference type="EMBL" id="AGA24829.1"/>
    </source>
</evidence>
<dbReference type="PIRSF" id="PIRSF006241">
    <property type="entry name" value="HyI"/>
    <property type="match status" value="1"/>
</dbReference>
<reference evidence="5 6" key="1">
    <citation type="submission" date="2012-02" db="EMBL/GenBank/DDBJ databases">
        <title>Complete sequence of chromosome of Singulisphaera acidiphila DSM 18658.</title>
        <authorList>
            <consortium name="US DOE Joint Genome Institute (JGI-PGF)"/>
            <person name="Lucas S."/>
            <person name="Copeland A."/>
            <person name="Lapidus A."/>
            <person name="Glavina del Rio T."/>
            <person name="Dalin E."/>
            <person name="Tice H."/>
            <person name="Bruce D."/>
            <person name="Goodwin L."/>
            <person name="Pitluck S."/>
            <person name="Peters L."/>
            <person name="Ovchinnikova G."/>
            <person name="Chertkov O."/>
            <person name="Kyrpides N."/>
            <person name="Mavromatis K."/>
            <person name="Ivanova N."/>
            <person name="Brettin T."/>
            <person name="Detter J.C."/>
            <person name="Han C."/>
            <person name="Larimer F."/>
            <person name="Land M."/>
            <person name="Hauser L."/>
            <person name="Markowitz V."/>
            <person name="Cheng J.-F."/>
            <person name="Hugenholtz P."/>
            <person name="Woyke T."/>
            <person name="Wu D."/>
            <person name="Tindall B."/>
            <person name="Pomrenke H."/>
            <person name="Brambilla E."/>
            <person name="Klenk H.-P."/>
            <person name="Eisen J.A."/>
        </authorList>
    </citation>
    <scope>NUCLEOTIDE SEQUENCE [LARGE SCALE GENOMIC DNA]</scope>
    <source>
        <strain evidence="6">ATCC BAA-1392 / DSM 18658 / VKM B-2454 / MOB10</strain>
    </source>
</reference>
<feature type="active site" description="Proton donor/acceptor" evidence="3">
    <location>
        <position position="178"/>
    </location>
</feature>
<dbReference type="SUPFAM" id="SSF51658">
    <property type="entry name" value="Xylose isomerase-like"/>
    <property type="match status" value="1"/>
</dbReference>
<dbReference type="Proteomes" id="UP000010798">
    <property type="component" value="Chromosome"/>
</dbReference>
<dbReference type="PANTHER" id="PTHR43489:SF3">
    <property type="entry name" value="XYLOSE ISOMERASE DOMAIN PROTEIN TIM BARREL"/>
    <property type="match status" value="1"/>
</dbReference>
<dbReference type="PANTHER" id="PTHR43489">
    <property type="entry name" value="ISOMERASE"/>
    <property type="match status" value="1"/>
</dbReference>
<organism evidence="5 6">
    <name type="scientific">Singulisphaera acidiphila (strain ATCC BAA-1392 / DSM 18658 / VKM B-2454 / MOB10)</name>
    <dbReference type="NCBI Taxonomy" id="886293"/>
    <lineage>
        <taxon>Bacteria</taxon>
        <taxon>Pseudomonadati</taxon>
        <taxon>Planctomycetota</taxon>
        <taxon>Planctomycetia</taxon>
        <taxon>Isosphaerales</taxon>
        <taxon>Isosphaeraceae</taxon>
        <taxon>Singulisphaera</taxon>
    </lineage>
</organism>
<dbReference type="KEGG" id="saci:Sinac_0390"/>
<evidence type="ECO:0000259" key="4">
    <source>
        <dbReference type="Pfam" id="PF01261"/>
    </source>
</evidence>
<feature type="domain" description="Xylose isomerase-like TIM barrel" evidence="4">
    <location>
        <begin position="72"/>
        <end position="285"/>
    </location>
</feature>
<keyword evidence="5" id="KW-0670">Pyruvate</keyword>
<gene>
    <name evidence="5" type="ordered locus">Sinac_0390</name>
</gene>
<dbReference type="Pfam" id="PF01261">
    <property type="entry name" value="AP_endonuc_2"/>
    <property type="match status" value="1"/>
</dbReference>
<feature type="active site" description="Proton donor/acceptor" evidence="3">
    <location>
        <position position="277"/>
    </location>
</feature>
<dbReference type="OrthoDB" id="9786584at2"/>